<feature type="compositionally biased region" description="Basic residues" evidence="3">
    <location>
        <begin position="79"/>
        <end position="90"/>
    </location>
</feature>
<evidence type="ECO:0000256" key="3">
    <source>
        <dbReference type="SAM" id="MobiDB-lite"/>
    </source>
</evidence>
<dbReference type="Pfam" id="PF09736">
    <property type="entry name" value="Bud13"/>
    <property type="match status" value="1"/>
</dbReference>
<feature type="compositionally biased region" description="Basic and acidic residues" evidence="3">
    <location>
        <begin position="168"/>
        <end position="183"/>
    </location>
</feature>
<dbReference type="GO" id="GO:0070274">
    <property type="term" value="C:RES complex"/>
    <property type="evidence" value="ECO:0007669"/>
    <property type="project" value="TreeGrafter"/>
</dbReference>
<feature type="compositionally biased region" description="Basic and acidic residues" evidence="3">
    <location>
        <begin position="209"/>
        <end position="221"/>
    </location>
</feature>
<evidence type="ECO:0000256" key="1">
    <source>
        <dbReference type="ARBA" id="ARBA00011069"/>
    </source>
</evidence>
<feature type="compositionally biased region" description="Polar residues" evidence="3">
    <location>
        <begin position="222"/>
        <end position="231"/>
    </location>
</feature>
<feature type="region of interest" description="Disordered" evidence="3">
    <location>
        <begin position="351"/>
        <end position="371"/>
    </location>
</feature>
<dbReference type="InParanoid" id="E4X6T7"/>
<evidence type="ECO:0000313" key="4">
    <source>
        <dbReference type="EMBL" id="CBY07830.1"/>
    </source>
</evidence>
<evidence type="ECO:0000313" key="5">
    <source>
        <dbReference type="Proteomes" id="UP000001307"/>
    </source>
</evidence>
<dbReference type="InterPro" id="IPR051112">
    <property type="entry name" value="CWC26_splicing_factor"/>
</dbReference>
<protein>
    <recommendedName>
        <fullName evidence="2">BUD13 homolog</fullName>
    </recommendedName>
</protein>
<dbReference type="GO" id="GO:0003723">
    <property type="term" value="F:RNA binding"/>
    <property type="evidence" value="ECO:0007669"/>
    <property type="project" value="TreeGrafter"/>
</dbReference>
<proteinExistence type="inferred from homology"/>
<comment type="similarity">
    <text evidence="1">Belongs to the CWC26 family.</text>
</comment>
<name>E4X6T7_OIKDI</name>
<dbReference type="PANTHER" id="PTHR31809:SF0">
    <property type="entry name" value="BUD13 HOMOLOG"/>
    <property type="match status" value="1"/>
</dbReference>
<reference evidence="4" key="1">
    <citation type="journal article" date="2010" name="Science">
        <title>Plasticity of animal genome architecture unmasked by rapid evolution of a pelagic tunicate.</title>
        <authorList>
            <person name="Denoeud F."/>
            <person name="Henriet S."/>
            <person name="Mungpakdee S."/>
            <person name="Aury J.M."/>
            <person name="Da Silva C."/>
            <person name="Brinkmann H."/>
            <person name="Mikhaleva J."/>
            <person name="Olsen L.C."/>
            <person name="Jubin C."/>
            <person name="Canestro C."/>
            <person name="Bouquet J.M."/>
            <person name="Danks G."/>
            <person name="Poulain J."/>
            <person name="Campsteijn C."/>
            <person name="Adamski M."/>
            <person name="Cross I."/>
            <person name="Yadetie F."/>
            <person name="Muffato M."/>
            <person name="Louis A."/>
            <person name="Butcher S."/>
            <person name="Tsagkogeorga G."/>
            <person name="Konrad A."/>
            <person name="Singh S."/>
            <person name="Jensen M.F."/>
            <person name="Cong E.H."/>
            <person name="Eikeseth-Otteraa H."/>
            <person name="Noel B."/>
            <person name="Anthouard V."/>
            <person name="Porcel B.M."/>
            <person name="Kachouri-Lafond R."/>
            <person name="Nishino A."/>
            <person name="Ugolini M."/>
            <person name="Chourrout P."/>
            <person name="Nishida H."/>
            <person name="Aasland R."/>
            <person name="Huzurbazar S."/>
            <person name="Westhof E."/>
            <person name="Delsuc F."/>
            <person name="Lehrach H."/>
            <person name="Reinhardt R."/>
            <person name="Weissenbach J."/>
            <person name="Roy S.W."/>
            <person name="Artiguenave F."/>
            <person name="Postlethwait J.H."/>
            <person name="Manak J.R."/>
            <person name="Thompson E.M."/>
            <person name="Jaillon O."/>
            <person name="Du Pasquier L."/>
            <person name="Boudinot P."/>
            <person name="Liberles D.A."/>
            <person name="Volff J.N."/>
            <person name="Philippe H."/>
            <person name="Lenhard B."/>
            <person name="Roest Crollius H."/>
            <person name="Wincker P."/>
            <person name="Chourrout D."/>
        </authorList>
    </citation>
    <scope>NUCLEOTIDE SEQUENCE [LARGE SCALE GENOMIC DNA]</scope>
</reference>
<evidence type="ECO:0000256" key="2">
    <source>
        <dbReference type="ARBA" id="ARBA00014454"/>
    </source>
</evidence>
<accession>E4X6T7</accession>
<dbReference type="AlphaFoldDB" id="E4X6T7"/>
<dbReference type="PANTHER" id="PTHR31809">
    <property type="entry name" value="BUD13 HOMOLOG"/>
    <property type="match status" value="1"/>
</dbReference>
<keyword evidence="5" id="KW-1185">Reference proteome</keyword>
<feature type="region of interest" description="Disordered" evidence="3">
    <location>
        <begin position="54"/>
        <end position="246"/>
    </location>
</feature>
<gene>
    <name evidence="4" type="ORF">GSOID_T00003185001</name>
</gene>
<dbReference type="OrthoDB" id="6022at2759"/>
<feature type="compositionally biased region" description="Polar residues" evidence="3">
    <location>
        <begin position="360"/>
        <end position="371"/>
    </location>
</feature>
<dbReference type="EMBL" id="FN653027">
    <property type="protein sequence ID" value="CBY07830.1"/>
    <property type="molecule type" value="Genomic_DNA"/>
</dbReference>
<sequence length="420" mass="49130">MQVIIKNIDKKYDNLYQSQGNIAIIDNDVNWDDLKAQEQEEDAPLVVNVVDSRSDTVKRKQDGWKKIGVTAKDKSPMRSIKKASPARRTRKDSTPSDSSPPRRKATRRDSKSPQRRRRKDSSSVSPPRRTRMDSDTSPPRKKSMDSEKSPPRRKRKDSDTSPPRRKRVDSEDSPLRRRRKDSDASPPRRKRIDSDESPHRRKRIYSSSDDEKRNPRQKMSDGTKSGLNTKSEFMAMKPKIGKNSNLQKIIDDAKNAETVYREKGTGNKRDFEKEEELDAAERARKEEELKNYKVWNKGKKQLEQKEENVQSYLKEIEKPLARYKDDKDFNDMQKAKMFQDDPMYDYMMSKNKTKTKKARQQSSKKMYTGSSTAPNRFGILPGYRWDGVDRSTGFENKLFTYHNEKKIQVNQAWRANTDDF</sequence>
<organism evidence="4">
    <name type="scientific">Oikopleura dioica</name>
    <name type="common">Tunicate</name>
    <dbReference type="NCBI Taxonomy" id="34765"/>
    <lineage>
        <taxon>Eukaryota</taxon>
        <taxon>Metazoa</taxon>
        <taxon>Chordata</taxon>
        <taxon>Tunicata</taxon>
        <taxon>Appendicularia</taxon>
        <taxon>Copelata</taxon>
        <taxon>Oikopleuridae</taxon>
        <taxon>Oikopleura</taxon>
    </lineage>
</organism>
<feature type="compositionally biased region" description="Basic and acidic residues" evidence="3">
    <location>
        <begin position="54"/>
        <end position="76"/>
    </location>
</feature>
<dbReference type="InterPro" id="IPR018609">
    <property type="entry name" value="Bud13"/>
</dbReference>
<dbReference type="GO" id="GO:0000398">
    <property type="term" value="P:mRNA splicing, via spliceosome"/>
    <property type="evidence" value="ECO:0007669"/>
    <property type="project" value="TreeGrafter"/>
</dbReference>
<dbReference type="GO" id="GO:0005684">
    <property type="term" value="C:U2-type spliceosomal complex"/>
    <property type="evidence" value="ECO:0007669"/>
    <property type="project" value="TreeGrafter"/>
</dbReference>
<dbReference type="Proteomes" id="UP000001307">
    <property type="component" value="Unassembled WGS sequence"/>
</dbReference>